<dbReference type="PROSITE" id="PS50931">
    <property type="entry name" value="HTH_LYSR"/>
    <property type="match status" value="1"/>
</dbReference>
<dbReference type="AlphaFoldDB" id="A0A1B0ZLJ7"/>
<dbReference type="FunFam" id="1.10.10.10:FF:000001">
    <property type="entry name" value="LysR family transcriptional regulator"/>
    <property type="match status" value="1"/>
</dbReference>
<keyword evidence="3" id="KW-0238">DNA-binding</keyword>
<evidence type="ECO:0000256" key="5">
    <source>
        <dbReference type="ARBA" id="ARBA00023163"/>
    </source>
</evidence>
<protein>
    <submittedName>
        <fullName evidence="7">LysR family transcriptional regulator</fullName>
    </submittedName>
    <submittedName>
        <fullName evidence="8">LysR substrate-binding domain-containing protein</fullName>
    </submittedName>
</protein>
<proteinExistence type="inferred from homology"/>
<keyword evidence="5" id="KW-0804">Transcription</keyword>
<evidence type="ECO:0000313" key="7">
    <source>
        <dbReference type="EMBL" id="ANP35032.1"/>
    </source>
</evidence>
<evidence type="ECO:0000256" key="1">
    <source>
        <dbReference type="ARBA" id="ARBA00009437"/>
    </source>
</evidence>
<reference evidence="7 9" key="1">
    <citation type="submission" date="2016-04" db="EMBL/GenBank/DDBJ databases">
        <authorList>
            <person name="Evans L.H."/>
            <person name="Alamgir A."/>
            <person name="Owens N."/>
            <person name="Weber N.D."/>
            <person name="Virtaneva K."/>
            <person name="Barbian K."/>
            <person name="Babar A."/>
            <person name="Rosenke K."/>
        </authorList>
    </citation>
    <scope>NUCLEOTIDE SEQUENCE [LARGE SCALE GENOMIC DNA]</scope>
    <source>
        <strain evidence="7 9">JL2886</strain>
    </source>
</reference>
<dbReference type="InterPro" id="IPR036388">
    <property type="entry name" value="WH-like_DNA-bd_sf"/>
</dbReference>
<dbReference type="GO" id="GO:0032993">
    <property type="term" value="C:protein-DNA complex"/>
    <property type="evidence" value="ECO:0007669"/>
    <property type="project" value="TreeGrafter"/>
</dbReference>
<dbReference type="InterPro" id="IPR036390">
    <property type="entry name" value="WH_DNA-bd_sf"/>
</dbReference>
<dbReference type="Gene3D" id="3.40.190.10">
    <property type="entry name" value="Periplasmic binding protein-like II"/>
    <property type="match status" value="2"/>
</dbReference>
<dbReference type="CDD" id="cd08411">
    <property type="entry name" value="PBP2_OxyR"/>
    <property type="match status" value="1"/>
</dbReference>
<dbReference type="SUPFAM" id="SSF46785">
    <property type="entry name" value="Winged helix' DNA-binding domain"/>
    <property type="match status" value="1"/>
</dbReference>
<dbReference type="Proteomes" id="UP000092565">
    <property type="component" value="Chromosome"/>
</dbReference>
<keyword evidence="4" id="KW-0010">Activator</keyword>
<reference evidence="8 10" key="2">
    <citation type="submission" date="2023-02" db="EMBL/GenBank/DDBJ databases">
        <title>Population genomics of bacteria associated with diatom.</title>
        <authorList>
            <person name="Xie J."/>
            <person name="Wang H."/>
        </authorList>
    </citation>
    <scope>NUCLEOTIDE SEQUENCE [LARGE SCALE GENOMIC DNA]</scope>
    <source>
        <strain evidence="8 10">PT47_8</strain>
    </source>
</reference>
<dbReference type="EMBL" id="CP015124">
    <property type="protein sequence ID" value="ANP35032.1"/>
    <property type="molecule type" value="Genomic_DNA"/>
</dbReference>
<dbReference type="PANTHER" id="PTHR30346">
    <property type="entry name" value="TRANSCRIPTIONAL DUAL REGULATOR HCAR-RELATED"/>
    <property type="match status" value="1"/>
</dbReference>
<dbReference type="OrthoDB" id="9775392at2"/>
<organism evidence="7 9">
    <name type="scientific">Phaeobacter gallaeciensis</name>
    <dbReference type="NCBI Taxonomy" id="60890"/>
    <lineage>
        <taxon>Bacteria</taxon>
        <taxon>Pseudomonadati</taxon>
        <taxon>Pseudomonadota</taxon>
        <taxon>Alphaproteobacteria</taxon>
        <taxon>Rhodobacterales</taxon>
        <taxon>Roseobacteraceae</taxon>
        <taxon>Phaeobacter</taxon>
    </lineage>
</organism>
<evidence type="ECO:0000256" key="4">
    <source>
        <dbReference type="ARBA" id="ARBA00023159"/>
    </source>
</evidence>
<evidence type="ECO:0000256" key="3">
    <source>
        <dbReference type="ARBA" id="ARBA00023125"/>
    </source>
</evidence>
<name>A0A1B0ZLJ7_9RHOB</name>
<keyword evidence="2" id="KW-0805">Transcription regulation</keyword>
<accession>A0A1B0ZLJ7</accession>
<dbReference type="PRINTS" id="PR00039">
    <property type="entry name" value="HTHLYSR"/>
</dbReference>
<dbReference type="Gene3D" id="1.10.10.10">
    <property type="entry name" value="Winged helix-like DNA-binding domain superfamily/Winged helix DNA-binding domain"/>
    <property type="match status" value="1"/>
</dbReference>
<evidence type="ECO:0000313" key="10">
    <source>
        <dbReference type="Proteomes" id="UP001218364"/>
    </source>
</evidence>
<dbReference type="InterPro" id="IPR000847">
    <property type="entry name" value="LysR_HTH_N"/>
</dbReference>
<dbReference type="PATRIC" id="fig|60890.4.peg.90"/>
<dbReference type="Pfam" id="PF00126">
    <property type="entry name" value="HTH_1"/>
    <property type="match status" value="1"/>
</dbReference>
<dbReference type="Pfam" id="PF03466">
    <property type="entry name" value="LysR_substrate"/>
    <property type="match status" value="1"/>
</dbReference>
<dbReference type="PANTHER" id="PTHR30346:SF26">
    <property type="entry name" value="HYDROGEN PEROXIDE-INDUCIBLE GENES ACTIVATOR"/>
    <property type="match status" value="1"/>
</dbReference>
<feature type="domain" description="HTH lysR-type" evidence="6">
    <location>
        <begin position="3"/>
        <end position="60"/>
    </location>
</feature>
<evidence type="ECO:0000313" key="8">
    <source>
        <dbReference type="EMBL" id="MDE4164619.1"/>
    </source>
</evidence>
<dbReference type="GO" id="GO:0003677">
    <property type="term" value="F:DNA binding"/>
    <property type="evidence" value="ECO:0007669"/>
    <property type="project" value="UniProtKB-KW"/>
</dbReference>
<dbReference type="EMBL" id="JARCJK010000001">
    <property type="protein sequence ID" value="MDE4164619.1"/>
    <property type="molecule type" value="Genomic_DNA"/>
</dbReference>
<gene>
    <name evidence="7" type="primary">oxyR</name>
    <name evidence="7" type="ORF">JL2886_00096</name>
    <name evidence="8" type="ORF">PXK24_02875</name>
</gene>
<comment type="similarity">
    <text evidence="1">Belongs to the LysR transcriptional regulatory family.</text>
</comment>
<evidence type="ECO:0000256" key="2">
    <source>
        <dbReference type="ARBA" id="ARBA00023015"/>
    </source>
</evidence>
<dbReference type="RefSeq" id="WP_065270215.1">
    <property type="nucleotide sequence ID" value="NZ_CP015124.1"/>
</dbReference>
<dbReference type="SUPFAM" id="SSF53850">
    <property type="entry name" value="Periplasmic binding protein-like II"/>
    <property type="match status" value="1"/>
</dbReference>
<dbReference type="InterPro" id="IPR005119">
    <property type="entry name" value="LysR_subst-bd"/>
</dbReference>
<dbReference type="Proteomes" id="UP001218364">
    <property type="component" value="Unassembled WGS sequence"/>
</dbReference>
<evidence type="ECO:0000313" key="9">
    <source>
        <dbReference type="Proteomes" id="UP000092565"/>
    </source>
</evidence>
<sequence length="322" mass="34566">MNFTLRQLTYFQALCAHRNFGRAAEACHVSQPALSVQIRALEDVMGGPLVERRARDVVLTPLGRQVLAQADAVLQAAETLARTARDQSSGRRSLVLGVIPTVAPYLLPGTLAQLRAVDLQLAIQVREATTERLLALLQAGELDAAVLALPSGGNGLVEVELFRDRFLLAGSCNRLEQINAHGPGIRPQDLRSEQLMLLEDGHCLTDQALDICGMQRTAPEINMGAGSLATLSRLVAAGFGLTLMPEIAAQAECGGAEGLRVQRFPEPQPYRRIGLVRRDSTDGEGRFEQLAEVVRSVGEGIVSQCRQDSGHAPGAPAEDQEA</sequence>
<keyword evidence="9" id="KW-1185">Reference proteome</keyword>
<evidence type="ECO:0000259" key="6">
    <source>
        <dbReference type="PROSITE" id="PS50931"/>
    </source>
</evidence>
<dbReference type="GO" id="GO:0003700">
    <property type="term" value="F:DNA-binding transcription factor activity"/>
    <property type="evidence" value="ECO:0007669"/>
    <property type="project" value="InterPro"/>
</dbReference>